<dbReference type="Proteomes" id="UP001476798">
    <property type="component" value="Unassembled WGS sequence"/>
</dbReference>
<gene>
    <name evidence="2" type="ORF">GOODEAATRI_003500</name>
</gene>
<name>A0ABV0P4R9_9TELE</name>
<feature type="domain" description="Protein kinase" evidence="1">
    <location>
        <begin position="282"/>
        <end position="441"/>
    </location>
</feature>
<comment type="caution">
    <text evidence="2">The sequence shown here is derived from an EMBL/GenBank/DDBJ whole genome shotgun (WGS) entry which is preliminary data.</text>
</comment>
<reference evidence="2 3" key="1">
    <citation type="submission" date="2021-06" db="EMBL/GenBank/DDBJ databases">
        <authorList>
            <person name="Palmer J.M."/>
        </authorList>
    </citation>
    <scope>NUCLEOTIDE SEQUENCE [LARGE SCALE GENOMIC DNA]</scope>
    <source>
        <strain evidence="2 3">GA_2019</strain>
        <tissue evidence="2">Muscle</tissue>
    </source>
</reference>
<keyword evidence="3" id="KW-1185">Reference proteome</keyword>
<protein>
    <recommendedName>
        <fullName evidence="1">Protein kinase domain-containing protein</fullName>
    </recommendedName>
</protein>
<evidence type="ECO:0000313" key="2">
    <source>
        <dbReference type="EMBL" id="MEQ2177432.1"/>
    </source>
</evidence>
<sequence length="441" mass="50575">IETSRSLKELFHEARERASKALGFAKMLRKIPGLEELQVFVPCGLKDQRPLILQLLNAAAGKDCSKEPDEMAEDDAYLLMSKHGAGDSTTDSEWAHWAGELLKLVPQMETVDTLRAMKVENLLLIVMQSAHLVAQRKAFQQSMEDVLTLSREQTSSQPLIASALEDLKLCIKISTAIDRVEYMFTTEFEAEVEESESATLHQYYREAMIQGYNFAFEVRTFDREFRQRIGERYIDFARKWMTYVLTKCESGRGTKPRWATQGFDFLQAIEPGFISALPEDDFLNLQALMNECIGHVIGKPHSPVTGLYIEPAYPKADPNSSARRSWELRTFINQSKDTTARQSPMEAVRRSIRKFEEKHYAMMKQRNIIGQVCHTPKSDGMYVGLRKEEMYIFMEYCDEGTLEEVSRLGLQEHVIRLYSKQITTAINVLHEHGIVHRDIKG</sequence>
<dbReference type="PANTHER" id="PTHR24348:SF64">
    <property type="entry name" value="SERINE_THREONINE-PROTEIN KINASE DDB_G0278901-RELATED"/>
    <property type="match status" value="1"/>
</dbReference>
<dbReference type="SUPFAM" id="SSF56112">
    <property type="entry name" value="Protein kinase-like (PK-like)"/>
    <property type="match status" value="1"/>
</dbReference>
<organism evidence="2 3">
    <name type="scientific">Goodea atripinnis</name>
    <dbReference type="NCBI Taxonomy" id="208336"/>
    <lineage>
        <taxon>Eukaryota</taxon>
        <taxon>Metazoa</taxon>
        <taxon>Chordata</taxon>
        <taxon>Craniata</taxon>
        <taxon>Vertebrata</taxon>
        <taxon>Euteleostomi</taxon>
        <taxon>Actinopterygii</taxon>
        <taxon>Neopterygii</taxon>
        <taxon>Teleostei</taxon>
        <taxon>Neoteleostei</taxon>
        <taxon>Acanthomorphata</taxon>
        <taxon>Ovalentaria</taxon>
        <taxon>Atherinomorphae</taxon>
        <taxon>Cyprinodontiformes</taxon>
        <taxon>Goodeidae</taxon>
        <taxon>Goodea</taxon>
    </lineage>
</organism>
<dbReference type="Gene3D" id="1.10.510.10">
    <property type="entry name" value="Transferase(Phosphotransferase) domain 1"/>
    <property type="match status" value="1"/>
</dbReference>
<dbReference type="InterPro" id="IPR045801">
    <property type="entry name" value="MEKK4_N"/>
</dbReference>
<proteinExistence type="predicted"/>
<dbReference type="InterPro" id="IPR011009">
    <property type="entry name" value="Kinase-like_dom_sf"/>
</dbReference>
<dbReference type="EMBL" id="JAHRIO010060106">
    <property type="protein sequence ID" value="MEQ2177432.1"/>
    <property type="molecule type" value="Genomic_DNA"/>
</dbReference>
<dbReference type="InterPro" id="IPR000719">
    <property type="entry name" value="Prot_kinase_dom"/>
</dbReference>
<dbReference type="InterPro" id="IPR045269">
    <property type="entry name" value="Atg1-like"/>
</dbReference>
<evidence type="ECO:0000313" key="3">
    <source>
        <dbReference type="Proteomes" id="UP001476798"/>
    </source>
</evidence>
<feature type="non-terminal residue" evidence="2">
    <location>
        <position position="1"/>
    </location>
</feature>
<dbReference type="Pfam" id="PF00069">
    <property type="entry name" value="Pkinase"/>
    <property type="match status" value="1"/>
</dbReference>
<accession>A0ABV0P4R9</accession>
<dbReference type="PANTHER" id="PTHR24348">
    <property type="entry name" value="SERINE/THREONINE-PROTEIN KINASE UNC-51-RELATED"/>
    <property type="match status" value="1"/>
</dbReference>
<dbReference type="Pfam" id="PF19431">
    <property type="entry name" value="MEKK4_N"/>
    <property type="match status" value="1"/>
</dbReference>
<dbReference type="PROSITE" id="PS50011">
    <property type="entry name" value="PROTEIN_KINASE_DOM"/>
    <property type="match status" value="1"/>
</dbReference>
<evidence type="ECO:0000259" key="1">
    <source>
        <dbReference type="PROSITE" id="PS50011"/>
    </source>
</evidence>